<keyword evidence="7 8" id="KW-0066">ATP synthesis</keyword>
<evidence type="ECO:0000313" key="10">
    <source>
        <dbReference type="Proteomes" id="UP000198619"/>
    </source>
</evidence>
<evidence type="ECO:0000256" key="6">
    <source>
        <dbReference type="ARBA" id="ARBA00023196"/>
    </source>
</evidence>
<evidence type="ECO:0000256" key="2">
    <source>
        <dbReference type="ARBA" id="ARBA00022448"/>
    </source>
</evidence>
<dbReference type="PRINTS" id="PR00125">
    <property type="entry name" value="ATPASEDELTA"/>
</dbReference>
<keyword evidence="4 8" id="KW-0406">Ion transport</keyword>
<evidence type="ECO:0000256" key="3">
    <source>
        <dbReference type="ARBA" id="ARBA00022781"/>
    </source>
</evidence>
<dbReference type="HAMAP" id="MF_01416">
    <property type="entry name" value="ATP_synth_delta_bact"/>
    <property type="match status" value="1"/>
</dbReference>
<dbReference type="Proteomes" id="UP000198619">
    <property type="component" value="Unassembled WGS sequence"/>
</dbReference>
<dbReference type="PANTHER" id="PTHR11910">
    <property type="entry name" value="ATP SYNTHASE DELTA CHAIN"/>
    <property type="match status" value="1"/>
</dbReference>
<dbReference type="Pfam" id="PF00213">
    <property type="entry name" value="OSCP"/>
    <property type="match status" value="1"/>
</dbReference>
<sequence length="179" mass="21216">MYEYLDRRYALALYQVAEEKGRVDQYLEDLRDIVTLIQENKDFSQIIKHPEITTSKKKQAFKNIFQGKIDDELLRFLLLLIEKDRILYLKEKLKEFEKIHLERQNKLEAIVKSVIPLDNTQRKLLKQRLNTMYNKDIILKEEIDEVILGGLYVRVGNDVIDGTIKSKLDEMKDLVLSSE</sequence>
<gene>
    <name evidence="8" type="primary">atpH</name>
    <name evidence="9" type="ORF">SAMN04488528_102016</name>
</gene>
<dbReference type="NCBIfam" id="TIGR01145">
    <property type="entry name" value="ATP_synt_delta"/>
    <property type="match status" value="1"/>
</dbReference>
<protein>
    <recommendedName>
        <fullName evidence="8">ATP synthase subunit delta</fullName>
    </recommendedName>
    <alternativeName>
        <fullName evidence="8">ATP synthase F(1) sector subunit delta</fullName>
    </alternativeName>
    <alternativeName>
        <fullName evidence="8">F-type ATPase subunit delta</fullName>
        <shortName evidence="8">F-ATPase subunit delta</shortName>
    </alternativeName>
</protein>
<dbReference type="InterPro" id="IPR000711">
    <property type="entry name" value="ATPase_OSCP/dsu"/>
</dbReference>
<comment type="subcellular location">
    <subcellularLocation>
        <location evidence="8">Cell membrane</location>
        <topology evidence="8">Peripheral membrane protein</topology>
    </subcellularLocation>
    <subcellularLocation>
        <location evidence="1">Membrane</location>
    </subcellularLocation>
</comment>
<dbReference type="InterPro" id="IPR020781">
    <property type="entry name" value="ATPase_OSCP/d_CS"/>
</dbReference>
<evidence type="ECO:0000256" key="4">
    <source>
        <dbReference type="ARBA" id="ARBA00023065"/>
    </source>
</evidence>
<reference evidence="9 10" key="1">
    <citation type="submission" date="2016-10" db="EMBL/GenBank/DDBJ databases">
        <authorList>
            <person name="de Groot N.N."/>
        </authorList>
    </citation>
    <scope>NUCLEOTIDE SEQUENCE [LARGE SCALE GENOMIC DNA]</scope>
    <source>
        <strain evidence="9 10">DSM 12271</strain>
    </source>
</reference>
<dbReference type="OrthoDB" id="9802471at2"/>
<dbReference type="Gene3D" id="1.10.520.20">
    <property type="entry name" value="N-terminal domain of the delta subunit of the F1F0-ATP synthase"/>
    <property type="match status" value="1"/>
</dbReference>
<evidence type="ECO:0000256" key="8">
    <source>
        <dbReference type="HAMAP-Rule" id="MF_01416"/>
    </source>
</evidence>
<name>A0A1I0ZDW3_9CLOT</name>
<dbReference type="PROSITE" id="PS00389">
    <property type="entry name" value="ATPASE_DELTA"/>
    <property type="match status" value="1"/>
</dbReference>
<accession>A0A1I0ZDW3</accession>
<evidence type="ECO:0000313" key="9">
    <source>
        <dbReference type="EMBL" id="SFB23844.1"/>
    </source>
</evidence>
<dbReference type="GO" id="GO:0045259">
    <property type="term" value="C:proton-transporting ATP synthase complex"/>
    <property type="evidence" value="ECO:0007669"/>
    <property type="project" value="UniProtKB-KW"/>
</dbReference>
<evidence type="ECO:0000256" key="7">
    <source>
        <dbReference type="ARBA" id="ARBA00023310"/>
    </source>
</evidence>
<evidence type="ECO:0000256" key="1">
    <source>
        <dbReference type="ARBA" id="ARBA00004370"/>
    </source>
</evidence>
<dbReference type="STRING" id="84698.SAMN04488528_102016"/>
<comment type="function">
    <text evidence="8">F(1)F(0) ATP synthase produces ATP from ADP in the presence of a proton or sodium gradient. F-type ATPases consist of two structural domains, F(1) containing the extramembraneous catalytic core and F(0) containing the membrane proton channel, linked together by a central stalk and a peripheral stalk. During catalysis, ATP synthesis in the catalytic domain of F(1) is coupled via a rotary mechanism of the central stalk subunits to proton translocation.</text>
</comment>
<keyword evidence="6 8" id="KW-0139">CF(1)</keyword>
<dbReference type="NCBIfam" id="NF004403">
    <property type="entry name" value="PRK05758.2-4"/>
    <property type="match status" value="1"/>
</dbReference>
<keyword evidence="5 8" id="KW-0472">Membrane</keyword>
<comment type="similarity">
    <text evidence="8">Belongs to the ATPase delta chain family.</text>
</comment>
<keyword evidence="2 8" id="KW-0813">Transport</keyword>
<dbReference type="AlphaFoldDB" id="A0A1I0ZDW3"/>
<evidence type="ECO:0000256" key="5">
    <source>
        <dbReference type="ARBA" id="ARBA00023136"/>
    </source>
</evidence>
<dbReference type="RefSeq" id="WP_090041846.1">
    <property type="nucleotide sequence ID" value="NZ_FOKI01000020.1"/>
</dbReference>
<organism evidence="9 10">
    <name type="scientific">Clostridium frigidicarnis</name>
    <dbReference type="NCBI Taxonomy" id="84698"/>
    <lineage>
        <taxon>Bacteria</taxon>
        <taxon>Bacillati</taxon>
        <taxon>Bacillota</taxon>
        <taxon>Clostridia</taxon>
        <taxon>Eubacteriales</taxon>
        <taxon>Clostridiaceae</taxon>
        <taxon>Clostridium</taxon>
    </lineage>
</organism>
<keyword evidence="10" id="KW-1185">Reference proteome</keyword>
<keyword evidence="3 8" id="KW-0375">Hydrogen ion transport</keyword>
<dbReference type="EMBL" id="FOKI01000020">
    <property type="protein sequence ID" value="SFB23844.1"/>
    <property type="molecule type" value="Genomic_DNA"/>
</dbReference>
<dbReference type="GO" id="GO:0046933">
    <property type="term" value="F:proton-transporting ATP synthase activity, rotational mechanism"/>
    <property type="evidence" value="ECO:0007669"/>
    <property type="project" value="UniProtKB-UniRule"/>
</dbReference>
<dbReference type="GO" id="GO:0005886">
    <property type="term" value="C:plasma membrane"/>
    <property type="evidence" value="ECO:0007669"/>
    <property type="project" value="UniProtKB-SubCell"/>
</dbReference>
<comment type="function">
    <text evidence="8">This protein is part of the stalk that links CF(0) to CF(1). It either transmits conformational changes from CF(0) to CF(1) or is implicated in proton conduction.</text>
</comment>
<keyword evidence="8" id="KW-1003">Cell membrane</keyword>
<proteinExistence type="inferred from homology"/>
<dbReference type="SUPFAM" id="SSF47928">
    <property type="entry name" value="N-terminal domain of the delta subunit of the F1F0-ATP synthase"/>
    <property type="match status" value="1"/>
</dbReference>
<dbReference type="InterPro" id="IPR026015">
    <property type="entry name" value="ATP_synth_OSCP/delta_N_sf"/>
</dbReference>